<evidence type="ECO:0008006" key="4">
    <source>
        <dbReference type="Google" id="ProtNLM"/>
    </source>
</evidence>
<gene>
    <name evidence="2" type="ORF">B0H50_101292</name>
</gene>
<evidence type="ECO:0000313" key="3">
    <source>
        <dbReference type="Proteomes" id="UP000245523"/>
    </source>
</evidence>
<feature type="transmembrane region" description="Helical" evidence="1">
    <location>
        <begin position="307"/>
        <end position="329"/>
    </location>
</feature>
<evidence type="ECO:0000313" key="2">
    <source>
        <dbReference type="EMBL" id="PWL04277.1"/>
    </source>
</evidence>
<reference evidence="2 3" key="1">
    <citation type="submission" date="2018-05" db="EMBL/GenBank/DDBJ databases">
        <title>Animal gut microbial communities from fecal samples from Wisconsin, USA.</title>
        <authorList>
            <person name="Neumann A."/>
        </authorList>
    </citation>
    <scope>NUCLEOTIDE SEQUENCE [LARGE SCALE GENOMIC DNA]</scope>
    <source>
        <strain evidence="2 3">UWS4</strain>
    </source>
</reference>
<dbReference type="RefSeq" id="WP_106198119.1">
    <property type="nucleotide sequence ID" value="NZ_JAXEIU010000055.1"/>
</dbReference>
<organism evidence="2 3">
    <name type="scientific">Hallerella porci</name>
    <dbReference type="NCBI Taxonomy" id="1945871"/>
    <lineage>
        <taxon>Bacteria</taxon>
        <taxon>Pseudomonadati</taxon>
        <taxon>Fibrobacterota</taxon>
        <taxon>Fibrobacteria</taxon>
        <taxon>Fibrobacterales</taxon>
        <taxon>Fibrobacteraceae</taxon>
        <taxon>Hallerella</taxon>
    </lineage>
</organism>
<comment type="caution">
    <text evidence="2">The sequence shown here is derived from an EMBL/GenBank/DDBJ whole genome shotgun (WGS) entry which is preliminary data.</text>
</comment>
<name>A0ABX5LQN3_9BACT</name>
<feature type="transmembrane region" description="Helical" evidence="1">
    <location>
        <begin position="259"/>
        <end position="277"/>
    </location>
</feature>
<dbReference type="EMBL" id="QGHD01000001">
    <property type="protein sequence ID" value="PWL04277.1"/>
    <property type="molecule type" value="Genomic_DNA"/>
</dbReference>
<keyword evidence="1" id="KW-0812">Transmembrane</keyword>
<protein>
    <recommendedName>
        <fullName evidence="4">Glycosyltransferase RgtA/B/C/D-like domain-containing protein</fullName>
    </recommendedName>
</protein>
<feature type="transmembrane region" description="Helical" evidence="1">
    <location>
        <begin position="65"/>
        <end position="95"/>
    </location>
</feature>
<sequence>MHFPFKILFAFFVAAFAFFPLTDSDIWWHLASARDFFENGLAEKDPFCWTPSRTPWINVHLFFQWIVYAVHSVAGAFGLVLLKSVAWGIVAFLWVLPCKRKIRLFEFSLAVLCAFIFRYALECRPIFLSLLFLGIFWNLLPQLLPPISKKYFLSAAILLFTQWIWIRTQGLFPLSCGLSAMAIFLSWNRMTKKSKIFSSCFLVILFSVPLWHFQGNYLFAYPFGLLDRLMGGSAASQIFALEIAENRAPSTLLLLHENTASMATLLLLVGIAAFFILKKKCSMEIWRIAWLLIAAFLAVFAERNLTIFFFPFVLLILWNPSFILLLRKIFLKIFPQKKAEFGNVIFIFAILILSFSAGSFLRSLPAYFEGKNFQAISQERVPMNAVIYLQNHPLLPNQNLFNDDRSGGYISWKIPAQKTFADGRFILKDSTFMANYLNFAKNPEAFFVAADSLQIYRALMPTRYISLWKNLDSAMQKKSDWKNVYRDDAYTIWDKTISAK</sequence>
<feature type="transmembrane region" description="Helical" evidence="1">
    <location>
        <begin position="341"/>
        <end position="361"/>
    </location>
</feature>
<feature type="transmembrane region" description="Helical" evidence="1">
    <location>
        <begin position="200"/>
        <end position="220"/>
    </location>
</feature>
<proteinExistence type="predicted"/>
<feature type="transmembrane region" description="Helical" evidence="1">
    <location>
        <begin position="284"/>
        <end position="301"/>
    </location>
</feature>
<keyword evidence="1" id="KW-1133">Transmembrane helix</keyword>
<accession>A0ABX5LQN3</accession>
<keyword evidence="3" id="KW-1185">Reference proteome</keyword>
<keyword evidence="1" id="KW-0472">Membrane</keyword>
<feature type="transmembrane region" description="Helical" evidence="1">
    <location>
        <begin position="126"/>
        <end position="144"/>
    </location>
</feature>
<feature type="transmembrane region" description="Helical" evidence="1">
    <location>
        <begin position="172"/>
        <end position="188"/>
    </location>
</feature>
<evidence type="ECO:0000256" key="1">
    <source>
        <dbReference type="SAM" id="Phobius"/>
    </source>
</evidence>
<dbReference type="Proteomes" id="UP000245523">
    <property type="component" value="Unassembled WGS sequence"/>
</dbReference>